<dbReference type="SUPFAM" id="SSF51905">
    <property type="entry name" value="FAD/NAD(P)-binding domain"/>
    <property type="match status" value="2"/>
</dbReference>
<evidence type="ECO:0000256" key="2">
    <source>
        <dbReference type="SAM" id="MobiDB-lite"/>
    </source>
</evidence>
<dbReference type="Gene3D" id="3.50.50.60">
    <property type="entry name" value="FAD/NAD(P)-binding domain"/>
    <property type="match status" value="3"/>
</dbReference>
<dbReference type="InterPro" id="IPR041854">
    <property type="entry name" value="BFD-like_2Fe2S-bd_dom_sf"/>
</dbReference>
<dbReference type="InterPro" id="IPR051691">
    <property type="entry name" value="Metab_Enz_Cyan_OpOx_G3PDH"/>
</dbReference>
<dbReference type="Pfam" id="PF07992">
    <property type="entry name" value="Pyr_redox_2"/>
    <property type="match status" value="1"/>
</dbReference>
<dbReference type="PANTHER" id="PTHR42949">
    <property type="entry name" value="ANAEROBIC GLYCEROL-3-PHOSPHATE DEHYDROGENASE SUBUNIT B"/>
    <property type="match status" value="1"/>
</dbReference>
<feature type="compositionally biased region" description="Basic and acidic residues" evidence="2">
    <location>
        <begin position="549"/>
        <end position="559"/>
    </location>
</feature>
<dbReference type="PROSITE" id="PS51085">
    <property type="entry name" value="2FE2S_FER_2"/>
    <property type="match status" value="1"/>
</dbReference>
<evidence type="ECO:0000259" key="3">
    <source>
        <dbReference type="PROSITE" id="PS51085"/>
    </source>
</evidence>
<dbReference type="InterPro" id="IPR023753">
    <property type="entry name" value="FAD/NAD-binding_dom"/>
</dbReference>
<organism evidence="4 5">
    <name type="scientific">Kaistia hirudinis</name>
    <dbReference type="NCBI Taxonomy" id="1293440"/>
    <lineage>
        <taxon>Bacteria</taxon>
        <taxon>Pseudomonadati</taxon>
        <taxon>Pseudomonadota</taxon>
        <taxon>Alphaproteobacteria</taxon>
        <taxon>Hyphomicrobiales</taxon>
        <taxon>Kaistiaceae</taxon>
        <taxon>Kaistia</taxon>
    </lineage>
</organism>
<dbReference type="InterPro" id="IPR001041">
    <property type="entry name" value="2Fe-2S_ferredoxin-type"/>
</dbReference>
<dbReference type="AlphaFoldDB" id="A0A840AYD3"/>
<dbReference type="Pfam" id="PF13510">
    <property type="entry name" value="Fer2_4"/>
    <property type="match status" value="1"/>
</dbReference>
<dbReference type="Pfam" id="PF01266">
    <property type="entry name" value="DAO"/>
    <property type="match status" value="1"/>
</dbReference>
<protein>
    <submittedName>
        <fullName evidence="4">Glycine/D-amino acid oxidase-like deaminating enzyme/bacterioferritin-associated ferredoxin</fullName>
    </submittedName>
</protein>
<dbReference type="Gene3D" id="1.10.10.1100">
    <property type="entry name" value="BFD-like [2Fe-2S]-binding domain"/>
    <property type="match status" value="1"/>
</dbReference>
<dbReference type="InterPro" id="IPR036188">
    <property type="entry name" value="FAD/NAD-bd_sf"/>
</dbReference>
<gene>
    <name evidence="4" type="ORF">GGR25_004869</name>
</gene>
<dbReference type="EMBL" id="JACIDS010000008">
    <property type="protein sequence ID" value="MBB3933791.1"/>
    <property type="molecule type" value="Genomic_DNA"/>
</dbReference>
<dbReference type="CDD" id="cd00207">
    <property type="entry name" value="fer2"/>
    <property type="match status" value="1"/>
</dbReference>
<dbReference type="Gene3D" id="3.10.20.440">
    <property type="entry name" value="2Fe-2S iron-sulphur cluster binding domain, sarcosine oxidase, alpha subunit, N-terminal domain"/>
    <property type="match status" value="1"/>
</dbReference>
<dbReference type="InterPro" id="IPR036010">
    <property type="entry name" value="2Fe-2S_ferredoxin-like_sf"/>
</dbReference>
<dbReference type="PRINTS" id="PR00368">
    <property type="entry name" value="FADPNR"/>
</dbReference>
<feature type="region of interest" description="Disordered" evidence="2">
    <location>
        <begin position="549"/>
        <end position="570"/>
    </location>
</feature>
<evidence type="ECO:0000313" key="4">
    <source>
        <dbReference type="EMBL" id="MBB3933791.1"/>
    </source>
</evidence>
<dbReference type="GO" id="GO:0051536">
    <property type="term" value="F:iron-sulfur cluster binding"/>
    <property type="evidence" value="ECO:0007669"/>
    <property type="project" value="InterPro"/>
</dbReference>
<proteinExistence type="predicted"/>
<dbReference type="InterPro" id="IPR006076">
    <property type="entry name" value="FAD-dep_OxRdtase"/>
</dbReference>
<dbReference type="InterPro" id="IPR042204">
    <property type="entry name" value="2Fe-2S-bd_N"/>
</dbReference>
<sequence>MSVRFLWNGRPVEARPGDSIAAALTEAGERQLGADRAGRERSLFCGMGVCQDCLVTIDGVPSRQACMTVVAPGMDVRRQDDAAIVPRVLPEPRPRIADAQIDLAIVGGGPAGLNAALAAAAAGLSVLVIDERGETGGQYYKPRTTGYRGEAPPDAQHRRGSALRAKAEAAGIALRLGEMVWFARRETDGRFDIRTSGPRGIARILARALIIATGAYEMPTPVPGWTLPGVMTIGAAQTLVRKYGTAPRGRILIAGHGPLGLQLAAEITRIGGTVAAVAERATLADPLALARATFADPRLVADGVAYAAGLMRHGAPLMRGWELAAVEGETQAEAAILRRIKDGARRRIAADTICIGEGFAPQTELARLLDVPMTLDPRGIAVPERDQTGATDIDGVWIIGDAGGLGGARLAEAQGLLAGEAAAARLGRTPAPAPGATERLHKAAAFQKQLWRLYDAPPRAAPEDETVVCRCEGVHASDVREAIAAGARDPGAIKRATRLGMGRCQGRYCLATAMRLLAEAGEKISADMLFAPQLPAKPVPVAALADEKAEWSGHRESHPGARPSSPRTEPLGATRVDLAIIGAGITGLSAALFAAQKGARVVVLDRGRIAAEASGGNAGSLHLQLLSWDFGGKAVGGGDLQLRTLPLQQESIALWGALEAELGADFEMAVTGGLMVAESHDQIRFLEAKAAAEARVGITTEVIDARRIRAIAPSISERMVAAAWCPGEGKINPLAASNAVANAARAAGVIIEELTPATGLMAEGDGYRIATPRGTLLGDRVLIAAGGWSAAFGAMLGAPIPVRGAPLQMVVTEPTAPILPCLVAHADRHLTMKQTADSTILIGGAWTARTSAAGQPLVLPESLEGNVWVAARTVPAVSGLRVVRSWAAMNIDIDGAPLIGALPGHPRVTVAATANGFTLGPLMGREAAHLALGGNTRDGLEAFGFARFGA</sequence>
<dbReference type="Proteomes" id="UP000553963">
    <property type="component" value="Unassembled WGS sequence"/>
</dbReference>
<dbReference type="Pfam" id="PF04324">
    <property type="entry name" value="Fer2_BFD"/>
    <property type="match status" value="1"/>
</dbReference>
<keyword evidence="5" id="KW-1185">Reference proteome</keyword>
<reference evidence="4 5" key="1">
    <citation type="submission" date="2020-08" db="EMBL/GenBank/DDBJ databases">
        <title>Genomic Encyclopedia of Type Strains, Phase IV (KMG-IV): sequencing the most valuable type-strain genomes for metagenomic binning, comparative biology and taxonomic classification.</title>
        <authorList>
            <person name="Goeker M."/>
        </authorList>
    </citation>
    <scope>NUCLEOTIDE SEQUENCE [LARGE SCALE GENOMIC DNA]</scope>
    <source>
        <strain evidence="4 5">DSM 25966</strain>
    </source>
</reference>
<dbReference type="PRINTS" id="PR00411">
    <property type="entry name" value="PNDRDTASEI"/>
</dbReference>
<dbReference type="PANTHER" id="PTHR42949:SF3">
    <property type="entry name" value="ANAEROBIC GLYCEROL-3-PHOSPHATE DEHYDROGENASE SUBUNIT B"/>
    <property type="match status" value="1"/>
</dbReference>
<name>A0A840AYD3_9HYPH</name>
<dbReference type="GO" id="GO:0016491">
    <property type="term" value="F:oxidoreductase activity"/>
    <property type="evidence" value="ECO:0007669"/>
    <property type="project" value="UniProtKB-KW"/>
</dbReference>
<dbReference type="SUPFAM" id="SSF54292">
    <property type="entry name" value="2Fe-2S ferredoxin-like"/>
    <property type="match status" value="1"/>
</dbReference>
<evidence type="ECO:0000256" key="1">
    <source>
        <dbReference type="ARBA" id="ARBA00023002"/>
    </source>
</evidence>
<accession>A0A840AYD3</accession>
<dbReference type="Gene3D" id="3.30.9.10">
    <property type="entry name" value="D-Amino Acid Oxidase, subunit A, domain 2"/>
    <property type="match status" value="1"/>
</dbReference>
<comment type="caution">
    <text evidence="4">The sequence shown here is derived from an EMBL/GenBank/DDBJ whole genome shotgun (WGS) entry which is preliminary data.</text>
</comment>
<keyword evidence="1" id="KW-0560">Oxidoreductase</keyword>
<feature type="domain" description="2Fe-2S ferredoxin-type" evidence="3">
    <location>
        <begin position="1"/>
        <end position="82"/>
    </location>
</feature>
<evidence type="ECO:0000313" key="5">
    <source>
        <dbReference type="Proteomes" id="UP000553963"/>
    </source>
</evidence>
<dbReference type="InterPro" id="IPR007419">
    <property type="entry name" value="BFD-like_2Fe2S-bd_dom"/>
</dbReference>
<dbReference type="CDD" id="cd19946">
    <property type="entry name" value="GlpA-like_Fer2_BFD-like"/>
    <property type="match status" value="1"/>
</dbReference>
<dbReference type="RefSeq" id="WP_183401447.1">
    <property type="nucleotide sequence ID" value="NZ_JACIDS010000008.1"/>
</dbReference>